<protein>
    <submittedName>
        <fullName evidence="1">Uncharacterized protein</fullName>
    </submittedName>
</protein>
<organism evidence="1">
    <name type="scientific">Anguilla anguilla</name>
    <name type="common">European freshwater eel</name>
    <name type="synonym">Muraena anguilla</name>
    <dbReference type="NCBI Taxonomy" id="7936"/>
    <lineage>
        <taxon>Eukaryota</taxon>
        <taxon>Metazoa</taxon>
        <taxon>Chordata</taxon>
        <taxon>Craniata</taxon>
        <taxon>Vertebrata</taxon>
        <taxon>Euteleostomi</taxon>
        <taxon>Actinopterygii</taxon>
        <taxon>Neopterygii</taxon>
        <taxon>Teleostei</taxon>
        <taxon>Anguilliformes</taxon>
        <taxon>Anguillidae</taxon>
        <taxon>Anguilla</taxon>
    </lineage>
</organism>
<evidence type="ECO:0000313" key="1">
    <source>
        <dbReference type="EMBL" id="JAG99532.1"/>
    </source>
</evidence>
<name>A0A0E9P6K6_ANGAN</name>
<accession>A0A0E9P6K6</accession>
<dbReference type="EMBL" id="GBXM01109044">
    <property type="protein sequence ID" value="JAG99532.1"/>
    <property type="molecule type" value="Transcribed_RNA"/>
</dbReference>
<proteinExistence type="predicted"/>
<sequence>MSFQYAKKTVIFRGL</sequence>
<reference evidence="1" key="2">
    <citation type="journal article" date="2015" name="Fish Shellfish Immunol.">
        <title>Early steps in the European eel (Anguilla anguilla)-Vibrio vulnificus interaction in the gills: Role of the RtxA13 toxin.</title>
        <authorList>
            <person name="Callol A."/>
            <person name="Pajuelo D."/>
            <person name="Ebbesson L."/>
            <person name="Teles M."/>
            <person name="MacKenzie S."/>
            <person name="Amaro C."/>
        </authorList>
    </citation>
    <scope>NUCLEOTIDE SEQUENCE</scope>
</reference>
<reference evidence="1" key="1">
    <citation type="submission" date="2014-11" db="EMBL/GenBank/DDBJ databases">
        <authorList>
            <person name="Amaro Gonzalez C."/>
        </authorList>
    </citation>
    <scope>NUCLEOTIDE SEQUENCE</scope>
</reference>